<accession>A0A8D0CEJ7</accession>
<feature type="domain" description="KRAB" evidence="1">
    <location>
        <begin position="6"/>
        <end position="73"/>
    </location>
</feature>
<name>A0A8D0CEJ7_SALMN</name>
<proteinExistence type="predicted"/>
<dbReference type="InterPro" id="IPR050169">
    <property type="entry name" value="Krueppel_C2H2_ZnF"/>
</dbReference>
<dbReference type="Proteomes" id="UP000694421">
    <property type="component" value="Unplaced"/>
</dbReference>
<reference evidence="2" key="1">
    <citation type="submission" date="2025-08" db="UniProtKB">
        <authorList>
            <consortium name="Ensembl"/>
        </authorList>
    </citation>
    <scope>IDENTIFICATION</scope>
</reference>
<dbReference type="Ensembl" id="ENSSMRT00000023824.1">
    <property type="protein sequence ID" value="ENSSMRP00000020336.1"/>
    <property type="gene ID" value="ENSSMRG00000015818.1"/>
</dbReference>
<dbReference type="Pfam" id="PF01352">
    <property type="entry name" value="KRAB"/>
    <property type="match status" value="1"/>
</dbReference>
<keyword evidence="3" id="KW-1185">Reference proteome</keyword>
<sequence length="80" mass="9036">HIKTPAGEEEVAVHFTDEEWPLLHSAQRALHREIMEENYQNLASLGKDLALSRLMAGTETGTVAVHVHETLIIHRRSVLM</sequence>
<dbReference type="InterPro" id="IPR036051">
    <property type="entry name" value="KRAB_dom_sf"/>
</dbReference>
<dbReference type="PANTHER" id="PTHR23232:SF142">
    <property type="entry name" value="GASTRULA ZINC FINGER PROTEIN XLCGF57.1-LIKE-RELATED"/>
    <property type="match status" value="1"/>
</dbReference>
<dbReference type="GO" id="GO:0006355">
    <property type="term" value="P:regulation of DNA-templated transcription"/>
    <property type="evidence" value="ECO:0007669"/>
    <property type="project" value="InterPro"/>
</dbReference>
<dbReference type="SMART" id="SM00349">
    <property type="entry name" value="KRAB"/>
    <property type="match status" value="1"/>
</dbReference>
<dbReference type="PROSITE" id="PS50805">
    <property type="entry name" value="KRAB"/>
    <property type="match status" value="1"/>
</dbReference>
<evidence type="ECO:0000259" key="1">
    <source>
        <dbReference type="PROSITE" id="PS50805"/>
    </source>
</evidence>
<dbReference type="InterPro" id="IPR001909">
    <property type="entry name" value="KRAB"/>
</dbReference>
<dbReference type="Gene3D" id="6.10.140.140">
    <property type="match status" value="1"/>
</dbReference>
<dbReference type="AlphaFoldDB" id="A0A8D0CEJ7"/>
<evidence type="ECO:0000313" key="3">
    <source>
        <dbReference type="Proteomes" id="UP000694421"/>
    </source>
</evidence>
<dbReference type="CDD" id="cd07765">
    <property type="entry name" value="KRAB_A-box"/>
    <property type="match status" value="1"/>
</dbReference>
<reference evidence="2" key="2">
    <citation type="submission" date="2025-09" db="UniProtKB">
        <authorList>
            <consortium name="Ensembl"/>
        </authorList>
    </citation>
    <scope>IDENTIFICATION</scope>
</reference>
<dbReference type="PANTHER" id="PTHR23232">
    <property type="entry name" value="KRAB DOMAIN C2H2 ZINC FINGER"/>
    <property type="match status" value="1"/>
</dbReference>
<dbReference type="GeneTree" id="ENSGT00960000189328"/>
<organism evidence="2 3">
    <name type="scientific">Salvator merianae</name>
    <name type="common">Argentine black and white tegu</name>
    <name type="synonym">Tupinambis merianae</name>
    <dbReference type="NCBI Taxonomy" id="96440"/>
    <lineage>
        <taxon>Eukaryota</taxon>
        <taxon>Metazoa</taxon>
        <taxon>Chordata</taxon>
        <taxon>Craniata</taxon>
        <taxon>Vertebrata</taxon>
        <taxon>Euteleostomi</taxon>
        <taxon>Lepidosauria</taxon>
        <taxon>Squamata</taxon>
        <taxon>Bifurcata</taxon>
        <taxon>Unidentata</taxon>
        <taxon>Episquamata</taxon>
        <taxon>Laterata</taxon>
        <taxon>Teiioidea</taxon>
        <taxon>Teiidae</taxon>
        <taxon>Salvator</taxon>
    </lineage>
</organism>
<protein>
    <recommendedName>
        <fullName evidence="1">KRAB domain-containing protein</fullName>
    </recommendedName>
</protein>
<evidence type="ECO:0000313" key="2">
    <source>
        <dbReference type="Ensembl" id="ENSSMRP00000020336.1"/>
    </source>
</evidence>
<dbReference type="SUPFAM" id="SSF109640">
    <property type="entry name" value="KRAB domain (Kruppel-associated box)"/>
    <property type="match status" value="1"/>
</dbReference>